<organism evidence="6 7">
    <name type="scientific">Oceanibaculum indicum</name>
    <dbReference type="NCBI Taxonomy" id="526216"/>
    <lineage>
        <taxon>Bacteria</taxon>
        <taxon>Pseudomonadati</taxon>
        <taxon>Pseudomonadota</taxon>
        <taxon>Alphaproteobacteria</taxon>
        <taxon>Rhodospirillales</taxon>
        <taxon>Oceanibaculaceae</taxon>
        <taxon>Oceanibaculum</taxon>
    </lineage>
</organism>
<feature type="active site" description="Charge relay system" evidence="4">
    <location>
        <position position="313"/>
    </location>
</feature>
<dbReference type="Gene3D" id="3.40.50.1820">
    <property type="entry name" value="alpha/beta hydrolase"/>
    <property type="match status" value="1"/>
</dbReference>
<dbReference type="Proteomes" id="UP000277424">
    <property type="component" value="Unassembled WGS sequence"/>
</dbReference>
<sequence length="339" mass="37023">MAGRTVSTPSHYPAGFPPFRRRAPWWGGDLQTVRNLLVGRAPDLSAYPVRELKLAMCDGSGDMLLAALQYPEQGKSQHPLVVLIHGLTGCQDSLYMLRSASVFLAAGYPVLRLSLRGAGPSRPLCRFQYHAGRSADLGDALLELPPELAVNGLLLVGYSLGGNMLLKFLAEQGRDFPVLAAGSVSAPIELAESSRRFLDHRNWLYHRWLLARMKEETLAGPPDALSTAERQAVQSVATVLEFDDRHVAPRNGFAGAADYYAKCSALHFLPAIEVPTMLIHAEDDPWIPAVSYRKAMQAGNDRLTCLLAPSGGHVGFHDASPVAWHDRCLLQFFEESLSG</sequence>
<evidence type="ECO:0000313" key="7">
    <source>
        <dbReference type="Proteomes" id="UP000277424"/>
    </source>
</evidence>
<keyword evidence="2" id="KW-0719">Serine esterase</keyword>
<evidence type="ECO:0000259" key="5">
    <source>
        <dbReference type="Pfam" id="PF00561"/>
    </source>
</evidence>
<dbReference type="InterPro" id="IPR000073">
    <property type="entry name" value="AB_hydrolase_1"/>
</dbReference>
<evidence type="ECO:0000256" key="4">
    <source>
        <dbReference type="PIRSR" id="PIRSR005211-1"/>
    </source>
</evidence>
<dbReference type="SUPFAM" id="SSF53474">
    <property type="entry name" value="alpha/beta-Hydrolases"/>
    <property type="match status" value="1"/>
</dbReference>
<dbReference type="GO" id="GO:0034338">
    <property type="term" value="F:short-chain carboxylesterase activity"/>
    <property type="evidence" value="ECO:0007669"/>
    <property type="project" value="TreeGrafter"/>
</dbReference>
<dbReference type="InterPro" id="IPR012020">
    <property type="entry name" value="ABHD4"/>
</dbReference>
<dbReference type="PROSITE" id="PS01133">
    <property type="entry name" value="UPF0017"/>
    <property type="match status" value="1"/>
</dbReference>
<name>A0A420WPY4_9PROT</name>
<protein>
    <recommendedName>
        <fullName evidence="5">AB hydrolase-1 domain-containing protein</fullName>
    </recommendedName>
</protein>
<feature type="domain" description="AB hydrolase-1" evidence="5">
    <location>
        <begin position="79"/>
        <end position="318"/>
    </location>
</feature>
<dbReference type="AlphaFoldDB" id="A0A420WPY4"/>
<comment type="caution">
    <text evidence="6">The sequence shown here is derived from an EMBL/GenBank/DDBJ whole genome shotgun (WGS) entry which is preliminary data.</text>
</comment>
<keyword evidence="3" id="KW-0378">Hydrolase</keyword>
<feature type="active site" description="Charge relay system" evidence="4">
    <location>
        <position position="159"/>
    </location>
</feature>
<dbReference type="InterPro" id="IPR000952">
    <property type="entry name" value="AB_hydrolase_4_CS"/>
</dbReference>
<comment type="similarity">
    <text evidence="1">Belongs to the AB hydrolase superfamily. AB hydrolase 4 family.</text>
</comment>
<dbReference type="PIRSF" id="PIRSF005211">
    <property type="entry name" value="Ab_hydro_YheT"/>
    <property type="match status" value="1"/>
</dbReference>
<feature type="active site" description="Charge relay system" evidence="4">
    <location>
        <position position="284"/>
    </location>
</feature>
<dbReference type="InterPro" id="IPR050960">
    <property type="entry name" value="AB_hydrolase_4_sf"/>
</dbReference>
<dbReference type="GO" id="GO:0047372">
    <property type="term" value="F:monoacylglycerol lipase activity"/>
    <property type="evidence" value="ECO:0007669"/>
    <property type="project" value="TreeGrafter"/>
</dbReference>
<evidence type="ECO:0000256" key="2">
    <source>
        <dbReference type="ARBA" id="ARBA00022487"/>
    </source>
</evidence>
<evidence type="ECO:0000256" key="3">
    <source>
        <dbReference type="ARBA" id="ARBA00022801"/>
    </source>
</evidence>
<dbReference type="PANTHER" id="PTHR10794:SF94">
    <property type="entry name" value="ESTERASE YHET-RELATED"/>
    <property type="match status" value="1"/>
</dbReference>
<evidence type="ECO:0000256" key="1">
    <source>
        <dbReference type="ARBA" id="ARBA00010884"/>
    </source>
</evidence>
<dbReference type="Pfam" id="PF00561">
    <property type="entry name" value="Abhydrolase_1"/>
    <property type="match status" value="1"/>
</dbReference>
<reference evidence="6 7" key="1">
    <citation type="submission" date="2018-10" db="EMBL/GenBank/DDBJ databases">
        <title>Comparative analysis of microorganisms from saline springs in Andes Mountain Range, Colombia.</title>
        <authorList>
            <person name="Rubin E."/>
        </authorList>
    </citation>
    <scope>NUCLEOTIDE SEQUENCE [LARGE SCALE GENOMIC DNA]</scope>
    <source>
        <strain evidence="6 7">USBA 36</strain>
    </source>
</reference>
<dbReference type="PANTHER" id="PTHR10794">
    <property type="entry name" value="ABHYDROLASE DOMAIN-CONTAINING PROTEIN"/>
    <property type="match status" value="1"/>
</dbReference>
<proteinExistence type="inferred from homology"/>
<accession>A0A420WPY4</accession>
<dbReference type="InterPro" id="IPR029058">
    <property type="entry name" value="AB_hydrolase_fold"/>
</dbReference>
<gene>
    <name evidence="6" type="ORF">BCL74_0705</name>
</gene>
<evidence type="ECO:0000313" key="6">
    <source>
        <dbReference type="EMBL" id="RKQ72935.1"/>
    </source>
</evidence>
<dbReference type="EMBL" id="RBIG01000001">
    <property type="protein sequence ID" value="RKQ72935.1"/>
    <property type="molecule type" value="Genomic_DNA"/>
</dbReference>